<sequence>MPPKGGLTASRPVAYSQQVGNKCSTIDELKREIEHIKAENEDIQKEIDVYENKSLSNIQHYREIIDSQTKTINAIRHKIDCVINEMKSKKKSMNDENTINKADIDKEKKEIEREIEVLNGKLDVIKKFEQEKESVVAEIKAKEAAIEEKKREFQESKSQTEKATKDLLERGKNANEDEIEKFKESYYEELLYNTDHAILLHIQRRNNYENDLLSLQDMFTEYTEKIQAREEANDKLRDTINGLKQNEIIKRSADQRKNIESLKKEVKMSKQQLTDVVEKSKVASVQCEKDRENEANKMELSLKYQQDKLDQKLHQISALRELTLTVLSFRTQLEAEFITVLGEKIFEVARETDRSIDSRATRKLSMTNSSIESKSTNTIIPKLKRHNQINIYHILAHFNMEDRIDVLTRFMGRIHNEMDRANPDDEEYLDEDTDIPLKPLSA</sequence>
<protein>
    <submittedName>
        <fullName evidence="3">Uncharacterized protein</fullName>
    </submittedName>
</protein>
<feature type="coiled-coil region" evidence="1">
    <location>
        <begin position="205"/>
        <end position="279"/>
    </location>
</feature>
<evidence type="ECO:0000313" key="3">
    <source>
        <dbReference type="EMBL" id="OHT11850.1"/>
    </source>
</evidence>
<dbReference type="RefSeq" id="XP_068364986.1">
    <property type="nucleotide sequence ID" value="XM_068500240.1"/>
</dbReference>
<accession>A0A1J4KL29</accession>
<name>A0A1J4KL29_9EUKA</name>
<evidence type="ECO:0000256" key="2">
    <source>
        <dbReference type="SAM" id="MobiDB-lite"/>
    </source>
</evidence>
<feature type="compositionally biased region" description="Acidic residues" evidence="2">
    <location>
        <begin position="424"/>
        <end position="434"/>
    </location>
</feature>
<dbReference type="AlphaFoldDB" id="A0A1J4KL29"/>
<gene>
    <name evidence="3" type="ORF">TRFO_18529</name>
</gene>
<organism evidence="3 4">
    <name type="scientific">Tritrichomonas foetus</name>
    <dbReference type="NCBI Taxonomy" id="1144522"/>
    <lineage>
        <taxon>Eukaryota</taxon>
        <taxon>Metamonada</taxon>
        <taxon>Parabasalia</taxon>
        <taxon>Tritrichomonadida</taxon>
        <taxon>Tritrichomonadidae</taxon>
        <taxon>Tritrichomonas</taxon>
    </lineage>
</organism>
<evidence type="ECO:0000256" key="1">
    <source>
        <dbReference type="SAM" id="Coils"/>
    </source>
</evidence>
<dbReference type="OrthoDB" id="10566716at2759"/>
<keyword evidence="1" id="KW-0175">Coiled coil</keyword>
<dbReference type="Proteomes" id="UP000179807">
    <property type="component" value="Unassembled WGS sequence"/>
</dbReference>
<feature type="region of interest" description="Disordered" evidence="2">
    <location>
        <begin position="420"/>
        <end position="442"/>
    </location>
</feature>
<keyword evidence="4" id="KW-1185">Reference proteome</keyword>
<evidence type="ECO:0000313" key="4">
    <source>
        <dbReference type="Proteomes" id="UP000179807"/>
    </source>
</evidence>
<feature type="region of interest" description="Disordered" evidence="2">
    <location>
        <begin position="148"/>
        <end position="169"/>
    </location>
</feature>
<dbReference type="GeneID" id="94834944"/>
<dbReference type="EMBL" id="MLAK01000577">
    <property type="protein sequence ID" value="OHT11850.1"/>
    <property type="molecule type" value="Genomic_DNA"/>
</dbReference>
<feature type="coiled-coil region" evidence="1">
    <location>
        <begin position="26"/>
        <end position="53"/>
    </location>
</feature>
<proteinExistence type="predicted"/>
<reference evidence="3" key="1">
    <citation type="submission" date="2016-10" db="EMBL/GenBank/DDBJ databases">
        <authorList>
            <person name="Benchimol M."/>
            <person name="Almeida L.G."/>
            <person name="Vasconcelos A.T."/>
            <person name="Perreira-Neves A."/>
            <person name="Rosa I.A."/>
            <person name="Tasca T."/>
            <person name="Bogo M.R."/>
            <person name="de Souza W."/>
        </authorList>
    </citation>
    <scope>NUCLEOTIDE SEQUENCE [LARGE SCALE GENOMIC DNA]</scope>
    <source>
        <strain evidence="3">K</strain>
    </source>
</reference>
<dbReference type="VEuPathDB" id="TrichDB:TRFO_18529"/>
<comment type="caution">
    <text evidence="3">The sequence shown here is derived from an EMBL/GenBank/DDBJ whole genome shotgun (WGS) entry which is preliminary data.</text>
</comment>